<gene>
    <name evidence="2" type="ORF">HA050_12030</name>
</gene>
<dbReference type="RefSeq" id="WP_166826334.1">
    <property type="nucleotide sequence ID" value="NZ_JAAOLX010000005.1"/>
</dbReference>
<reference evidence="2 3" key="1">
    <citation type="submission" date="2020-03" db="EMBL/GenBank/DDBJ databases">
        <title>Draft genome sequence of environmentally isolated violet-colored cultures.</title>
        <authorList>
            <person name="Wilson H.S."/>
        </authorList>
    </citation>
    <scope>NUCLEOTIDE SEQUENCE [LARGE SCALE GENOMIC DNA]</scope>
    <source>
        <strain evidence="2 3">HSC-16F04</strain>
    </source>
</reference>
<name>A0ABX0KXA7_9NEIS</name>
<proteinExistence type="predicted"/>
<dbReference type="SUPFAM" id="SSF46689">
    <property type="entry name" value="Homeodomain-like"/>
    <property type="match status" value="1"/>
</dbReference>
<dbReference type="Pfam" id="PF14311">
    <property type="entry name" value="DUF4379"/>
    <property type="match status" value="1"/>
</dbReference>
<organism evidence="2 3">
    <name type="scientific">Iodobacter violaceini</name>
    <dbReference type="NCBI Taxonomy" id="3044271"/>
    <lineage>
        <taxon>Bacteria</taxon>
        <taxon>Pseudomonadati</taxon>
        <taxon>Pseudomonadota</taxon>
        <taxon>Betaproteobacteria</taxon>
        <taxon>Neisseriales</taxon>
        <taxon>Chitinibacteraceae</taxon>
        <taxon>Iodobacter</taxon>
    </lineage>
</organism>
<sequence length="319" mass="37109">MAKYYPYELIVAIIEQAEAGATSKELSLKYSINKHMISEWRIKYKGMNLAMMENRRRLIRERIANIKKKNAERLPEKRKKEKLENIQLHRSYNFLSIPYAVQEVIQNWKELKNDGVTRAHMAVTRLKIIQNLAKAWGGECLSAEYKTHLSYMSMRCAKGHNFEIKPRRLIYGSFCPICYKDEDASLKSLQDLAAARGWQSLATEYKNCKTPVAWRCDQGHEFNASLESIQNGTGCMQCHKDSHWFTLEKMQSIAKQRGGLCLSDQYTPYDPMLWQCKRGHIWKGIPTPIARGSWCRVCGYIGRITRPNSKAWRKYLDAL</sequence>
<evidence type="ECO:0000313" key="2">
    <source>
        <dbReference type="EMBL" id="NHQ86847.1"/>
    </source>
</evidence>
<dbReference type="Proteomes" id="UP000712570">
    <property type="component" value="Unassembled WGS sequence"/>
</dbReference>
<dbReference type="EMBL" id="JAAOLX010000005">
    <property type="protein sequence ID" value="NHQ86847.1"/>
    <property type="molecule type" value="Genomic_DNA"/>
</dbReference>
<evidence type="ECO:0000313" key="3">
    <source>
        <dbReference type="Proteomes" id="UP000712570"/>
    </source>
</evidence>
<dbReference type="InterPro" id="IPR009057">
    <property type="entry name" value="Homeodomain-like_sf"/>
</dbReference>
<keyword evidence="3" id="KW-1185">Reference proteome</keyword>
<comment type="caution">
    <text evidence="2">The sequence shown here is derived from an EMBL/GenBank/DDBJ whole genome shotgun (WGS) entry which is preliminary data.</text>
</comment>
<accession>A0ABX0KXA7</accession>
<evidence type="ECO:0000259" key="1">
    <source>
        <dbReference type="Pfam" id="PF14311"/>
    </source>
</evidence>
<dbReference type="InterPro" id="IPR025487">
    <property type="entry name" value="DUF4379"/>
</dbReference>
<protein>
    <recommendedName>
        <fullName evidence="1">Treble clef zinc finger domain-containing protein</fullName>
    </recommendedName>
</protein>
<feature type="domain" description="Treble clef zinc finger" evidence="1">
    <location>
        <begin position="207"/>
        <end position="240"/>
    </location>
</feature>